<sequence>MSVTTAPKSSGSPQGDGDTPRTEAPSEIHRFDADALAAWLAPHVPEAGEGLEVAQFQGGMSNPTFLLTGARGTRWVLRKKPPGKLLPKAHAVDREYRAMAAMEGTPVPAPKMIAYCDDPGVIGAEFYVMEHVAGRVIPSAALAPMKPEHRREAAFALVDSLADLHAVDWQAKLEGFGRPGGYLVRQTARWAGQVEASKDVLPPDIDYSDLDWLRGWLETHAPNARDESTVVHGDYRPGNVILHPTEPRLLAILDWELCTIGHPLSDLAYLLRPWRMPADSPDRVDPEADGMPTEAEMIERYRLRSGRERIDDWAIFMAFSMFRLGAIAMGVAARAAQGNVSSAGVDPRAMCDRGRAMAAAGRRVAEEADAAAGG</sequence>
<dbReference type="Gene3D" id="3.30.200.20">
    <property type="entry name" value="Phosphorylase Kinase, domain 1"/>
    <property type="match status" value="1"/>
</dbReference>
<evidence type="ECO:0000256" key="1">
    <source>
        <dbReference type="SAM" id="MobiDB-lite"/>
    </source>
</evidence>
<feature type="domain" description="Aminoglycoside phosphotransferase" evidence="2">
    <location>
        <begin position="53"/>
        <end position="281"/>
    </location>
</feature>
<accession>A0A1I3E710</accession>
<evidence type="ECO:0000259" key="2">
    <source>
        <dbReference type="Pfam" id="PF01636"/>
    </source>
</evidence>
<keyword evidence="3" id="KW-0808">Transferase</keyword>
<dbReference type="PANTHER" id="PTHR47829">
    <property type="entry name" value="HYDROLASE, PUTATIVE (AFU_ORTHOLOGUE AFUA_1G12880)-RELATED"/>
    <property type="match status" value="1"/>
</dbReference>
<keyword evidence="3" id="KW-0418">Kinase</keyword>
<evidence type="ECO:0000313" key="3">
    <source>
        <dbReference type="EMBL" id="SFH94780.1"/>
    </source>
</evidence>
<evidence type="ECO:0000313" key="4">
    <source>
        <dbReference type="Proteomes" id="UP000199377"/>
    </source>
</evidence>
<reference evidence="3 4" key="1">
    <citation type="submission" date="2016-10" db="EMBL/GenBank/DDBJ databases">
        <authorList>
            <person name="de Groot N.N."/>
        </authorList>
    </citation>
    <scope>NUCLEOTIDE SEQUENCE [LARGE SCALE GENOMIC DNA]</scope>
    <source>
        <strain evidence="3 4">CGMCC 1.11030</strain>
    </source>
</reference>
<dbReference type="InterPro" id="IPR052898">
    <property type="entry name" value="ACAD10-like"/>
</dbReference>
<dbReference type="SUPFAM" id="SSF56112">
    <property type="entry name" value="Protein kinase-like (PK-like)"/>
    <property type="match status" value="1"/>
</dbReference>
<dbReference type="STRING" id="1114924.SAMN05216258_103221"/>
<protein>
    <submittedName>
        <fullName evidence="3">Predicted kinase, aminoglycoside phosphotransferase (APT) family</fullName>
    </submittedName>
</protein>
<dbReference type="GO" id="GO:0016301">
    <property type="term" value="F:kinase activity"/>
    <property type="evidence" value="ECO:0007669"/>
    <property type="project" value="UniProtKB-KW"/>
</dbReference>
<gene>
    <name evidence="3" type="ORF">SAMN05216258_103221</name>
</gene>
<dbReference type="Proteomes" id="UP000199377">
    <property type="component" value="Unassembled WGS sequence"/>
</dbReference>
<dbReference type="CDD" id="cd05154">
    <property type="entry name" value="ACAD10_11_N-like"/>
    <property type="match status" value="1"/>
</dbReference>
<dbReference type="PANTHER" id="PTHR47829:SF1">
    <property type="entry name" value="HAD FAMILY PHOSPHATASE"/>
    <property type="match status" value="1"/>
</dbReference>
<name>A0A1I3E710_9RHOB</name>
<dbReference type="Gene3D" id="3.90.1200.10">
    <property type="match status" value="1"/>
</dbReference>
<keyword evidence="4" id="KW-1185">Reference proteome</keyword>
<dbReference type="OrthoDB" id="3806873at2"/>
<proteinExistence type="predicted"/>
<dbReference type="InterPro" id="IPR011009">
    <property type="entry name" value="Kinase-like_dom_sf"/>
</dbReference>
<dbReference type="Pfam" id="PF01636">
    <property type="entry name" value="APH"/>
    <property type="match status" value="1"/>
</dbReference>
<organism evidence="3 4">
    <name type="scientific">Albimonas pacifica</name>
    <dbReference type="NCBI Taxonomy" id="1114924"/>
    <lineage>
        <taxon>Bacteria</taxon>
        <taxon>Pseudomonadati</taxon>
        <taxon>Pseudomonadota</taxon>
        <taxon>Alphaproteobacteria</taxon>
        <taxon>Rhodobacterales</taxon>
        <taxon>Paracoccaceae</taxon>
        <taxon>Albimonas</taxon>
    </lineage>
</organism>
<dbReference type="EMBL" id="FOQH01000003">
    <property type="protein sequence ID" value="SFH94780.1"/>
    <property type="molecule type" value="Genomic_DNA"/>
</dbReference>
<dbReference type="InterPro" id="IPR002575">
    <property type="entry name" value="Aminoglycoside_PTrfase"/>
</dbReference>
<feature type="compositionally biased region" description="Polar residues" evidence="1">
    <location>
        <begin position="1"/>
        <end position="13"/>
    </location>
</feature>
<dbReference type="AlphaFoldDB" id="A0A1I3E710"/>
<dbReference type="InterPro" id="IPR041726">
    <property type="entry name" value="ACAD10_11_N"/>
</dbReference>
<feature type="region of interest" description="Disordered" evidence="1">
    <location>
        <begin position="1"/>
        <end position="24"/>
    </location>
</feature>